<sequence>MENEVRCRALWERSYAFSPAKTLQAKLFRGKTLFALGHRDQGCAYYLQWLQEYPQSSRLRNNVGVCYVRLGRLADARDAWVHAAQKAYEDDDTEVHGQVGRNIKSLDDWTAAFRAQHGKRAPRPEEWSTLPASILW</sequence>
<dbReference type="EnsemblProtists" id="PYU1_T002918">
    <property type="protein sequence ID" value="PYU1_T002918"/>
    <property type="gene ID" value="PYU1_G002915"/>
</dbReference>
<dbReference type="InParanoid" id="K3WD77"/>
<accession>K3WD77</accession>
<dbReference type="InterPro" id="IPR011990">
    <property type="entry name" value="TPR-like_helical_dom_sf"/>
</dbReference>
<dbReference type="SUPFAM" id="SSF48452">
    <property type="entry name" value="TPR-like"/>
    <property type="match status" value="1"/>
</dbReference>
<dbReference type="Gene3D" id="1.25.40.10">
    <property type="entry name" value="Tetratricopeptide repeat domain"/>
    <property type="match status" value="1"/>
</dbReference>
<dbReference type="STRING" id="431595.K3WD77"/>
<proteinExistence type="predicted"/>
<protein>
    <submittedName>
        <fullName evidence="1">Uncharacterized protein</fullName>
    </submittedName>
</protein>
<reference evidence="2" key="1">
    <citation type="journal article" date="2010" name="Genome Biol.">
        <title>Genome sequence of the necrotrophic plant pathogen Pythium ultimum reveals original pathogenicity mechanisms and effector repertoire.</title>
        <authorList>
            <person name="Levesque C.A."/>
            <person name="Brouwer H."/>
            <person name="Cano L."/>
            <person name="Hamilton J.P."/>
            <person name="Holt C."/>
            <person name="Huitema E."/>
            <person name="Raffaele S."/>
            <person name="Robideau G.P."/>
            <person name="Thines M."/>
            <person name="Win J."/>
            <person name="Zerillo M.M."/>
            <person name="Beakes G.W."/>
            <person name="Boore J.L."/>
            <person name="Busam D."/>
            <person name="Dumas B."/>
            <person name="Ferriera S."/>
            <person name="Fuerstenberg S.I."/>
            <person name="Gachon C.M."/>
            <person name="Gaulin E."/>
            <person name="Govers F."/>
            <person name="Grenville-Briggs L."/>
            <person name="Horner N."/>
            <person name="Hostetler J."/>
            <person name="Jiang R.H."/>
            <person name="Johnson J."/>
            <person name="Krajaejun T."/>
            <person name="Lin H."/>
            <person name="Meijer H.J."/>
            <person name="Moore B."/>
            <person name="Morris P."/>
            <person name="Phuntmart V."/>
            <person name="Puiu D."/>
            <person name="Shetty J."/>
            <person name="Stajich J.E."/>
            <person name="Tripathy S."/>
            <person name="Wawra S."/>
            <person name="van West P."/>
            <person name="Whitty B.R."/>
            <person name="Coutinho P.M."/>
            <person name="Henrissat B."/>
            <person name="Martin F."/>
            <person name="Thomas P.D."/>
            <person name="Tyler B.M."/>
            <person name="De Vries R.P."/>
            <person name="Kamoun S."/>
            <person name="Yandell M."/>
            <person name="Tisserat N."/>
            <person name="Buell C.R."/>
        </authorList>
    </citation>
    <scope>NUCLEOTIDE SEQUENCE</scope>
    <source>
        <strain evidence="2">DAOM:BR144</strain>
    </source>
</reference>
<organism evidence="1 2">
    <name type="scientific">Globisporangium ultimum (strain ATCC 200006 / CBS 805.95 / DAOM BR144)</name>
    <name type="common">Pythium ultimum</name>
    <dbReference type="NCBI Taxonomy" id="431595"/>
    <lineage>
        <taxon>Eukaryota</taxon>
        <taxon>Sar</taxon>
        <taxon>Stramenopiles</taxon>
        <taxon>Oomycota</taxon>
        <taxon>Peronosporomycetes</taxon>
        <taxon>Pythiales</taxon>
        <taxon>Pythiaceae</taxon>
        <taxon>Globisporangium</taxon>
    </lineage>
</organism>
<name>K3WD77_GLOUD</name>
<dbReference type="HOGENOM" id="CLU_1879583_0_0_1"/>
<reference evidence="1" key="3">
    <citation type="submission" date="2015-02" db="UniProtKB">
        <authorList>
            <consortium name="EnsemblProtists"/>
        </authorList>
    </citation>
    <scope>IDENTIFICATION</scope>
    <source>
        <strain evidence="1">DAOM BR144</strain>
    </source>
</reference>
<evidence type="ECO:0000313" key="2">
    <source>
        <dbReference type="Proteomes" id="UP000019132"/>
    </source>
</evidence>
<dbReference type="AlphaFoldDB" id="K3WD77"/>
<dbReference type="Proteomes" id="UP000019132">
    <property type="component" value="Unassembled WGS sequence"/>
</dbReference>
<reference evidence="2" key="2">
    <citation type="submission" date="2010-04" db="EMBL/GenBank/DDBJ databases">
        <authorList>
            <person name="Buell R."/>
            <person name="Hamilton J."/>
            <person name="Hostetler J."/>
        </authorList>
    </citation>
    <scope>NUCLEOTIDE SEQUENCE [LARGE SCALE GENOMIC DNA]</scope>
    <source>
        <strain evidence="2">DAOM:BR144</strain>
    </source>
</reference>
<dbReference type="VEuPathDB" id="FungiDB:PYU1_G002915"/>
<evidence type="ECO:0000313" key="1">
    <source>
        <dbReference type="EnsemblProtists" id="PYU1_T002918"/>
    </source>
</evidence>
<dbReference type="EMBL" id="GL376628">
    <property type="status" value="NOT_ANNOTATED_CDS"/>
    <property type="molecule type" value="Genomic_DNA"/>
</dbReference>
<keyword evidence="2" id="KW-1185">Reference proteome</keyword>